<dbReference type="GO" id="GO:0030322">
    <property type="term" value="P:stabilization of membrane potential"/>
    <property type="evidence" value="ECO:0007669"/>
    <property type="project" value="TreeGrafter"/>
</dbReference>
<dbReference type="Proteomes" id="UP001497623">
    <property type="component" value="Unassembled WGS sequence"/>
</dbReference>
<evidence type="ECO:0000256" key="4">
    <source>
        <dbReference type="ARBA" id="ARBA00022989"/>
    </source>
</evidence>
<dbReference type="Gene3D" id="1.10.287.70">
    <property type="match status" value="1"/>
</dbReference>
<evidence type="ECO:0000313" key="12">
    <source>
        <dbReference type="EMBL" id="CAL4069767.1"/>
    </source>
</evidence>
<dbReference type="PANTHER" id="PTHR11003:SF334">
    <property type="entry name" value="FI03418P"/>
    <property type="match status" value="1"/>
</dbReference>
<dbReference type="AlphaFoldDB" id="A0AAV2Q701"/>
<sequence length="399" mass="44972">MAPDDEIENYYKKKPKSVSSIICSILFSHVGLLFIVGAYAAIGAYAFVEIERPNEMMDFENKKAEAARVEETIDYISNLFWFYADKNWTDFKQYNETIFKDLKKMEDFIISAVQNHAYDGTIDGWSDTWTFSSALLLTMTIMSTIGYGHIAPATFWGKIFCIIYALIGCPLLLIFLAQIGDAMATSFTYIYSRLCCRWCRSKRNQSELPAKASKKKLKLLMDDVVGKEDYMPTEEVNVPITLTLVLLFSFMIAGAILFAFLEEWEPYAAFYFTFISLSTIGFGDMYPERTIVNATSTFGAYFKMFVCVLYILFGMAMLSMCINLMQEQVIEKCKWIGEKLGGLTDRSKVKDTKDVEKNRPSSPSSSMGSTKDLLKARSPSASSTASRATSSISLPGIIN</sequence>
<comment type="caution">
    <text evidence="12">The sequence shown here is derived from an EMBL/GenBank/DDBJ whole genome shotgun (WGS) entry which is preliminary data.</text>
</comment>
<feature type="region of interest" description="Disordered" evidence="9">
    <location>
        <begin position="348"/>
        <end position="399"/>
    </location>
</feature>
<keyword evidence="4 10" id="KW-1133">Transmembrane helix</keyword>
<dbReference type="EMBL" id="CAXKWB010003639">
    <property type="protein sequence ID" value="CAL4069767.1"/>
    <property type="molecule type" value="Genomic_DNA"/>
</dbReference>
<feature type="domain" description="Potassium channel" evidence="11">
    <location>
        <begin position="123"/>
        <end position="183"/>
    </location>
</feature>
<keyword evidence="7 8" id="KW-0407">Ion channel</keyword>
<accession>A0AAV2Q701</accession>
<dbReference type="PANTHER" id="PTHR11003">
    <property type="entry name" value="POTASSIUM CHANNEL, SUBFAMILY K"/>
    <property type="match status" value="1"/>
</dbReference>
<reference evidence="12 13" key="1">
    <citation type="submission" date="2024-05" db="EMBL/GenBank/DDBJ databases">
        <authorList>
            <person name="Wallberg A."/>
        </authorList>
    </citation>
    <scope>NUCLEOTIDE SEQUENCE [LARGE SCALE GENOMIC DNA]</scope>
</reference>
<keyword evidence="2 8" id="KW-0813">Transport</keyword>
<keyword evidence="13" id="KW-1185">Reference proteome</keyword>
<keyword evidence="5 8" id="KW-0406">Ion transport</keyword>
<feature type="transmembrane region" description="Helical" evidence="10">
    <location>
        <begin position="268"/>
        <end position="286"/>
    </location>
</feature>
<dbReference type="GO" id="GO:0005886">
    <property type="term" value="C:plasma membrane"/>
    <property type="evidence" value="ECO:0007669"/>
    <property type="project" value="TreeGrafter"/>
</dbReference>
<organism evidence="12 13">
    <name type="scientific">Meganyctiphanes norvegica</name>
    <name type="common">Northern krill</name>
    <name type="synonym">Thysanopoda norvegica</name>
    <dbReference type="NCBI Taxonomy" id="48144"/>
    <lineage>
        <taxon>Eukaryota</taxon>
        <taxon>Metazoa</taxon>
        <taxon>Ecdysozoa</taxon>
        <taxon>Arthropoda</taxon>
        <taxon>Crustacea</taxon>
        <taxon>Multicrustacea</taxon>
        <taxon>Malacostraca</taxon>
        <taxon>Eumalacostraca</taxon>
        <taxon>Eucarida</taxon>
        <taxon>Euphausiacea</taxon>
        <taxon>Euphausiidae</taxon>
        <taxon>Meganyctiphanes</taxon>
    </lineage>
</organism>
<feature type="compositionally biased region" description="Low complexity" evidence="9">
    <location>
        <begin position="376"/>
        <end position="393"/>
    </location>
</feature>
<evidence type="ECO:0000256" key="2">
    <source>
        <dbReference type="ARBA" id="ARBA00022448"/>
    </source>
</evidence>
<evidence type="ECO:0000256" key="8">
    <source>
        <dbReference type="RuleBase" id="RU003857"/>
    </source>
</evidence>
<evidence type="ECO:0000256" key="5">
    <source>
        <dbReference type="ARBA" id="ARBA00023065"/>
    </source>
</evidence>
<evidence type="ECO:0000256" key="9">
    <source>
        <dbReference type="SAM" id="MobiDB-lite"/>
    </source>
</evidence>
<dbReference type="PRINTS" id="PR01333">
    <property type="entry name" value="2POREKCHANEL"/>
</dbReference>
<feature type="transmembrane region" description="Helical" evidence="10">
    <location>
        <begin position="240"/>
        <end position="261"/>
    </location>
</feature>
<evidence type="ECO:0000256" key="7">
    <source>
        <dbReference type="ARBA" id="ARBA00023303"/>
    </source>
</evidence>
<dbReference type="InterPro" id="IPR013099">
    <property type="entry name" value="K_chnl_dom"/>
</dbReference>
<comment type="subcellular location">
    <subcellularLocation>
        <location evidence="1">Membrane</location>
        <topology evidence="1">Multi-pass membrane protein</topology>
    </subcellularLocation>
</comment>
<feature type="transmembrane region" description="Helical" evidence="10">
    <location>
        <begin position="298"/>
        <end position="322"/>
    </location>
</feature>
<feature type="transmembrane region" description="Helical" evidence="10">
    <location>
        <begin position="129"/>
        <end position="147"/>
    </location>
</feature>
<feature type="domain" description="Potassium channel" evidence="11">
    <location>
        <begin position="246"/>
        <end position="329"/>
    </location>
</feature>
<evidence type="ECO:0000256" key="1">
    <source>
        <dbReference type="ARBA" id="ARBA00004141"/>
    </source>
</evidence>
<feature type="transmembrane region" description="Helical" evidence="10">
    <location>
        <begin position="159"/>
        <end position="179"/>
    </location>
</feature>
<keyword evidence="6 10" id="KW-0472">Membrane</keyword>
<dbReference type="Pfam" id="PF07885">
    <property type="entry name" value="Ion_trans_2"/>
    <property type="match status" value="2"/>
</dbReference>
<dbReference type="InterPro" id="IPR003280">
    <property type="entry name" value="2pore_dom_K_chnl"/>
</dbReference>
<gene>
    <name evidence="12" type="ORF">MNOR_LOCUS8020</name>
</gene>
<dbReference type="GO" id="GO:0015271">
    <property type="term" value="F:outward rectifier potassium channel activity"/>
    <property type="evidence" value="ECO:0007669"/>
    <property type="project" value="TreeGrafter"/>
</dbReference>
<protein>
    <recommendedName>
        <fullName evidence="11">Potassium channel domain-containing protein</fullName>
    </recommendedName>
</protein>
<evidence type="ECO:0000313" key="13">
    <source>
        <dbReference type="Proteomes" id="UP001497623"/>
    </source>
</evidence>
<evidence type="ECO:0000256" key="6">
    <source>
        <dbReference type="ARBA" id="ARBA00023136"/>
    </source>
</evidence>
<keyword evidence="3 8" id="KW-0812">Transmembrane</keyword>
<name>A0AAV2Q701_MEGNR</name>
<evidence type="ECO:0000256" key="3">
    <source>
        <dbReference type="ARBA" id="ARBA00022692"/>
    </source>
</evidence>
<dbReference type="GO" id="GO:0022841">
    <property type="term" value="F:potassium ion leak channel activity"/>
    <property type="evidence" value="ECO:0007669"/>
    <property type="project" value="TreeGrafter"/>
</dbReference>
<comment type="similarity">
    <text evidence="8">Belongs to the two pore domain potassium channel (TC 1.A.1.8) family.</text>
</comment>
<feature type="compositionally biased region" description="Basic and acidic residues" evidence="9">
    <location>
        <begin position="348"/>
        <end position="359"/>
    </location>
</feature>
<feature type="transmembrane region" description="Helical" evidence="10">
    <location>
        <begin position="21"/>
        <end position="48"/>
    </location>
</feature>
<proteinExistence type="inferred from homology"/>
<evidence type="ECO:0000259" key="11">
    <source>
        <dbReference type="Pfam" id="PF07885"/>
    </source>
</evidence>
<evidence type="ECO:0000256" key="10">
    <source>
        <dbReference type="SAM" id="Phobius"/>
    </source>
</evidence>
<dbReference type="SUPFAM" id="SSF81324">
    <property type="entry name" value="Voltage-gated potassium channels"/>
    <property type="match status" value="2"/>
</dbReference>